<keyword evidence="1" id="KW-0472">Membrane</keyword>
<feature type="transmembrane region" description="Helical" evidence="1">
    <location>
        <begin position="98"/>
        <end position="119"/>
    </location>
</feature>
<feature type="domain" description="DUF6545" evidence="2">
    <location>
        <begin position="243"/>
        <end position="372"/>
    </location>
</feature>
<keyword evidence="1" id="KW-1133">Transmembrane helix</keyword>
<evidence type="ECO:0000313" key="3">
    <source>
        <dbReference type="EMBL" id="MFC4912927.1"/>
    </source>
</evidence>
<evidence type="ECO:0000256" key="1">
    <source>
        <dbReference type="SAM" id="Phobius"/>
    </source>
</evidence>
<sequence length="384" mass="41282">MSALFYLLAFACWCGALSRIVGLGGSRNSPARRATWITLALLGLAFAVLPESSRPSIDDLTGVRCSARWFGNSCTLAAAFCIQGVFERFANRGESAPLIGLTRLFCFVGVVSMMAVLIFSAQPRDDVNFIEVNASNGAVLSYLLLNLSYLGVVMAQAFRATLRYAPHVSSSALRLGLRLIAIGSACGVTFCVYKAVVAVSVFLGFPGLYAEKIVGPSLGLLSAAHIVAGLTTASRGSGVADMVRRRVALRRLEPMWKELIQAVPQVVLEVGHQNQTERLYRKIIEIRDAQLALNAYQNDDLRRRVRTVAQARGFSGSGLNAAIEGTLLSLTLAAMRAGSEASSPPTKSMDGYPPADLMSECKWLEQVSVFFRAPLLEAPVASPE</sequence>
<dbReference type="InterPro" id="IPR050039">
    <property type="entry name" value="MAB_1171c-like"/>
</dbReference>
<evidence type="ECO:0000313" key="4">
    <source>
        <dbReference type="Proteomes" id="UP001595872"/>
    </source>
</evidence>
<accession>A0ABV9U9Y6</accession>
<dbReference type="NCBIfam" id="NF042915">
    <property type="entry name" value="MAB_1171c_fam"/>
    <property type="match status" value="1"/>
</dbReference>
<dbReference type="RefSeq" id="WP_378263337.1">
    <property type="nucleotide sequence ID" value="NZ_JBHSIT010000014.1"/>
</dbReference>
<feature type="transmembrane region" description="Helical" evidence="1">
    <location>
        <begin position="139"/>
        <end position="158"/>
    </location>
</feature>
<dbReference type="EMBL" id="JBHSIT010000014">
    <property type="protein sequence ID" value="MFC4912927.1"/>
    <property type="molecule type" value="Genomic_DNA"/>
</dbReference>
<gene>
    <name evidence="3" type="ORF">ACFPCY_36900</name>
</gene>
<feature type="transmembrane region" description="Helical" evidence="1">
    <location>
        <begin position="34"/>
        <end position="50"/>
    </location>
</feature>
<feature type="transmembrane region" description="Helical" evidence="1">
    <location>
        <begin position="179"/>
        <end position="205"/>
    </location>
</feature>
<evidence type="ECO:0000259" key="2">
    <source>
        <dbReference type="Pfam" id="PF20182"/>
    </source>
</evidence>
<dbReference type="Proteomes" id="UP001595872">
    <property type="component" value="Unassembled WGS sequence"/>
</dbReference>
<comment type="caution">
    <text evidence="3">The sequence shown here is derived from an EMBL/GenBank/DDBJ whole genome shotgun (WGS) entry which is preliminary data.</text>
</comment>
<keyword evidence="4" id="KW-1185">Reference proteome</keyword>
<proteinExistence type="predicted"/>
<reference evidence="4" key="1">
    <citation type="journal article" date="2019" name="Int. J. Syst. Evol. Microbiol.">
        <title>The Global Catalogue of Microorganisms (GCM) 10K type strain sequencing project: providing services to taxonomists for standard genome sequencing and annotation.</title>
        <authorList>
            <consortium name="The Broad Institute Genomics Platform"/>
            <consortium name="The Broad Institute Genome Sequencing Center for Infectious Disease"/>
            <person name="Wu L."/>
            <person name="Ma J."/>
        </authorList>
    </citation>
    <scope>NUCLEOTIDE SEQUENCE [LARGE SCALE GENOMIC DNA]</scope>
    <source>
        <strain evidence="4">KLKA75</strain>
    </source>
</reference>
<name>A0ABV9U9Y6_9ACTN</name>
<organism evidence="3 4">
    <name type="scientific">Actinomadura gamaensis</name>
    <dbReference type="NCBI Taxonomy" id="1763541"/>
    <lineage>
        <taxon>Bacteria</taxon>
        <taxon>Bacillati</taxon>
        <taxon>Actinomycetota</taxon>
        <taxon>Actinomycetes</taxon>
        <taxon>Streptosporangiales</taxon>
        <taxon>Thermomonosporaceae</taxon>
        <taxon>Actinomadura</taxon>
    </lineage>
</organism>
<keyword evidence="1" id="KW-0812">Transmembrane</keyword>
<dbReference type="Pfam" id="PF20182">
    <property type="entry name" value="DUF6545"/>
    <property type="match status" value="1"/>
</dbReference>
<protein>
    <submittedName>
        <fullName evidence="3">MAB_1171c family putative transporter</fullName>
    </submittedName>
</protein>
<dbReference type="InterPro" id="IPR046675">
    <property type="entry name" value="DUF6545"/>
</dbReference>